<evidence type="ECO:0000313" key="4">
    <source>
        <dbReference type="EMBL" id="NMG21035.1"/>
    </source>
</evidence>
<evidence type="ECO:0000313" key="5">
    <source>
        <dbReference type="Proteomes" id="UP000718564"/>
    </source>
</evidence>
<dbReference type="Gene3D" id="1.25.40.20">
    <property type="entry name" value="Ankyrin repeat-containing domain"/>
    <property type="match status" value="1"/>
</dbReference>
<dbReference type="InterPro" id="IPR036770">
    <property type="entry name" value="Ankyrin_rpt-contain_sf"/>
</dbReference>
<dbReference type="InterPro" id="IPR002110">
    <property type="entry name" value="Ankyrin_rpt"/>
</dbReference>
<organism evidence="4 5">
    <name type="scientific">Brasilonema bromeliae SPC951</name>
    <dbReference type="NCBI Taxonomy" id="385972"/>
    <lineage>
        <taxon>Bacteria</taxon>
        <taxon>Bacillati</taxon>
        <taxon>Cyanobacteriota</taxon>
        <taxon>Cyanophyceae</taxon>
        <taxon>Nostocales</taxon>
        <taxon>Scytonemataceae</taxon>
        <taxon>Brasilonema</taxon>
        <taxon>Bromeliae group (in: Brasilonema)</taxon>
    </lineage>
</organism>
<sequence length="139" mass="15035">CGVPGLKPQGFHLTHYKSLPQAIGQGDIKRARALVLTVANRYGFSKDVQALMKAGIDVNARDDRGQTLLISVAMWGENKQIDPDLVKTLILAGVDVNAKDNYGKNALFYAARASNAAVRKALLQPDTDGDLKTKKSTNQ</sequence>
<feature type="repeat" description="ANK" evidence="3">
    <location>
        <begin position="64"/>
        <end position="101"/>
    </location>
</feature>
<protein>
    <recommendedName>
        <fullName evidence="6">Ankyrin repeat domain-containing protein</fullName>
    </recommendedName>
</protein>
<keyword evidence="1" id="KW-0677">Repeat</keyword>
<dbReference type="EMBL" id="QMEB01000132">
    <property type="protein sequence ID" value="NMG21035.1"/>
    <property type="molecule type" value="Genomic_DNA"/>
</dbReference>
<dbReference type="RefSeq" id="WP_211173325.1">
    <property type="nucleotide sequence ID" value="NZ_CAWPJE010000125.1"/>
</dbReference>
<dbReference type="Proteomes" id="UP000718564">
    <property type="component" value="Unassembled WGS sequence"/>
</dbReference>
<comment type="caution">
    <text evidence="4">The sequence shown here is derived from an EMBL/GenBank/DDBJ whole genome shotgun (WGS) entry which is preliminary data.</text>
</comment>
<feature type="non-terminal residue" evidence="4">
    <location>
        <position position="1"/>
    </location>
</feature>
<dbReference type="Pfam" id="PF12796">
    <property type="entry name" value="Ank_2"/>
    <property type="match status" value="1"/>
</dbReference>
<proteinExistence type="predicted"/>
<accession>A0ABX1PC12</accession>
<keyword evidence="5" id="KW-1185">Reference proteome</keyword>
<dbReference type="PANTHER" id="PTHR24126">
    <property type="entry name" value="ANKYRIN REPEAT, PH AND SEC7 DOMAIN CONTAINING PROTEIN SECG-RELATED"/>
    <property type="match status" value="1"/>
</dbReference>
<evidence type="ECO:0000256" key="3">
    <source>
        <dbReference type="PROSITE-ProRule" id="PRU00023"/>
    </source>
</evidence>
<dbReference type="PANTHER" id="PTHR24126:SF14">
    <property type="entry name" value="ANK_REP_REGION DOMAIN-CONTAINING PROTEIN"/>
    <property type="match status" value="1"/>
</dbReference>
<evidence type="ECO:0000256" key="1">
    <source>
        <dbReference type="ARBA" id="ARBA00022737"/>
    </source>
</evidence>
<dbReference type="SUPFAM" id="SSF48403">
    <property type="entry name" value="Ankyrin repeat"/>
    <property type="match status" value="1"/>
</dbReference>
<evidence type="ECO:0008006" key="6">
    <source>
        <dbReference type="Google" id="ProtNLM"/>
    </source>
</evidence>
<keyword evidence="2 3" id="KW-0040">ANK repeat</keyword>
<name>A0ABX1PC12_9CYAN</name>
<reference evidence="4 5" key="1">
    <citation type="submission" date="2018-06" db="EMBL/GenBank/DDBJ databases">
        <title>Comparative genomics of Brasilonema spp. strains.</title>
        <authorList>
            <person name="Alvarenga D.O."/>
            <person name="Fiore M.F."/>
            <person name="Varani A.M."/>
        </authorList>
    </citation>
    <scope>NUCLEOTIDE SEQUENCE [LARGE SCALE GENOMIC DNA]</scope>
    <source>
        <strain evidence="4 5">SPC951</strain>
    </source>
</reference>
<dbReference type="PROSITE" id="PS50088">
    <property type="entry name" value="ANK_REPEAT"/>
    <property type="match status" value="1"/>
</dbReference>
<gene>
    <name evidence="4" type="ORF">DP116_16860</name>
</gene>
<evidence type="ECO:0000256" key="2">
    <source>
        <dbReference type="ARBA" id="ARBA00023043"/>
    </source>
</evidence>